<dbReference type="PANTHER" id="PTHR15837:SF0">
    <property type="entry name" value="RAN GUANINE NUCLEOTIDE RELEASE FACTOR"/>
    <property type="match status" value="1"/>
</dbReference>
<dbReference type="GeneID" id="43582652"/>
<evidence type="ECO:0000313" key="5">
    <source>
        <dbReference type="Proteomes" id="UP000398389"/>
    </source>
</evidence>
<evidence type="ECO:0000256" key="1">
    <source>
        <dbReference type="ARBA" id="ARBA00010307"/>
    </source>
</evidence>
<dbReference type="EMBL" id="CABVLU010000003">
    <property type="protein sequence ID" value="VVT53961.1"/>
    <property type="molecule type" value="Genomic_DNA"/>
</dbReference>
<reference evidence="4 5" key="1">
    <citation type="submission" date="2019-09" db="EMBL/GenBank/DDBJ databases">
        <authorList>
            <person name="Brejova B."/>
        </authorList>
    </citation>
    <scope>NUCLEOTIDE SEQUENCE [LARGE SCALE GENOMIC DNA]</scope>
</reference>
<accession>A0A5E8BSF7</accession>
<dbReference type="PANTHER" id="PTHR15837">
    <property type="entry name" value="RAN GUANINE NUCLEOTIDE RELEASE FACTOR"/>
    <property type="match status" value="1"/>
</dbReference>
<sequence length="216" mass="24516">MALNTELFGGAIKVNLPQGFIDASLFRQVPDTQEVFVHQTVDDSMMFDLLERLDSPTDFHALKEHLDEISRINDTDPNSQLIQLYTETHPLRKKSISSKASPAYITVAIEPAKKWGRTTKLNNEPESANDNVLEEPILVLILVLIRIKDVETDFIVSYNTPITKISELKALQEIFDQNEDYSTSSLEKLPSRVQEGVKNIKEVLNSLEVEDWTLFA</sequence>
<gene>
    <name evidence="4" type="ORF">SAPINGB_P003837</name>
</gene>
<dbReference type="OrthoDB" id="10255285at2759"/>
<dbReference type="RefSeq" id="XP_031854443.1">
    <property type="nucleotide sequence ID" value="XM_031998552.1"/>
</dbReference>
<dbReference type="GO" id="GO:0031267">
    <property type="term" value="F:small GTPase binding"/>
    <property type="evidence" value="ECO:0007669"/>
    <property type="project" value="TreeGrafter"/>
</dbReference>
<name>A0A5E8BSF7_9ASCO</name>
<keyword evidence="3" id="KW-0653">Protein transport</keyword>
<keyword evidence="2" id="KW-0813">Transport</keyword>
<evidence type="ECO:0000313" key="4">
    <source>
        <dbReference type="EMBL" id="VVT53961.1"/>
    </source>
</evidence>
<evidence type="ECO:0000256" key="2">
    <source>
        <dbReference type="ARBA" id="ARBA00022448"/>
    </source>
</evidence>
<dbReference type="GO" id="GO:0005085">
    <property type="term" value="F:guanyl-nucleotide exchange factor activity"/>
    <property type="evidence" value="ECO:0007669"/>
    <property type="project" value="TreeGrafter"/>
</dbReference>
<dbReference type="GO" id="GO:0006606">
    <property type="term" value="P:protein import into nucleus"/>
    <property type="evidence" value="ECO:0007669"/>
    <property type="project" value="TreeGrafter"/>
</dbReference>
<evidence type="ECO:0008006" key="6">
    <source>
        <dbReference type="Google" id="ProtNLM"/>
    </source>
</evidence>
<dbReference type="GO" id="GO:0005634">
    <property type="term" value="C:nucleus"/>
    <property type="evidence" value="ECO:0007669"/>
    <property type="project" value="TreeGrafter"/>
</dbReference>
<dbReference type="InterPro" id="IPR007681">
    <property type="entry name" value="Mog1"/>
</dbReference>
<dbReference type="Gene3D" id="3.40.1000.10">
    <property type="entry name" value="Mog1/PsbP, alpha/beta/alpha sandwich"/>
    <property type="match status" value="1"/>
</dbReference>
<dbReference type="AlphaFoldDB" id="A0A5E8BSF7"/>
<comment type="similarity">
    <text evidence="1">Belongs to the MOG1 family.</text>
</comment>
<dbReference type="SUPFAM" id="SSF55724">
    <property type="entry name" value="Mog1p/PsbP-like"/>
    <property type="match status" value="1"/>
</dbReference>
<organism evidence="4 5">
    <name type="scientific">Magnusiomyces paraingens</name>
    <dbReference type="NCBI Taxonomy" id="2606893"/>
    <lineage>
        <taxon>Eukaryota</taxon>
        <taxon>Fungi</taxon>
        <taxon>Dikarya</taxon>
        <taxon>Ascomycota</taxon>
        <taxon>Saccharomycotina</taxon>
        <taxon>Dipodascomycetes</taxon>
        <taxon>Dipodascales</taxon>
        <taxon>Dipodascaceae</taxon>
        <taxon>Magnusiomyces</taxon>
    </lineage>
</organism>
<dbReference type="Pfam" id="PF04603">
    <property type="entry name" value="Mog1"/>
    <property type="match status" value="1"/>
</dbReference>
<protein>
    <recommendedName>
        <fullName evidence="6">Ran guanine nucleotide release factor</fullName>
    </recommendedName>
</protein>
<keyword evidence="5" id="KW-1185">Reference proteome</keyword>
<proteinExistence type="inferred from homology"/>
<dbReference type="InterPro" id="IPR016123">
    <property type="entry name" value="Mog1/PsbP_a/b/a-sand"/>
</dbReference>
<evidence type="ECO:0000256" key="3">
    <source>
        <dbReference type="ARBA" id="ARBA00022927"/>
    </source>
</evidence>
<dbReference type="Proteomes" id="UP000398389">
    <property type="component" value="Unassembled WGS sequence"/>
</dbReference>